<evidence type="ECO:0000256" key="2">
    <source>
        <dbReference type="ARBA" id="ARBA00022490"/>
    </source>
</evidence>
<comment type="catalytic activity">
    <reaction evidence="9">
        <text>guanosine(10) in tRNA + S-adenosyl-L-methionine = N(2)-methylguanosine(10) in tRNA + S-adenosyl-L-homocysteine + H(+)</text>
        <dbReference type="Rhea" id="RHEA:43128"/>
        <dbReference type="Rhea" id="RHEA-COMP:10355"/>
        <dbReference type="Rhea" id="RHEA-COMP:10357"/>
        <dbReference type="ChEBI" id="CHEBI:15378"/>
        <dbReference type="ChEBI" id="CHEBI:57856"/>
        <dbReference type="ChEBI" id="CHEBI:59789"/>
        <dbReference type="ChEBI" id="CHEBI:74269"/>
        <dbReference type="ChEBI" id="CHEBI:74481"/>
        <dbReference type="EC" id="2.1.1.214"/>
    </reaction>
    <physiologicalReaction direction="left-to-right" evidence="9">
        <dbReference type="Rhea" id="RHEA:43129"/>
    </physiologicalReaction>
</comment>
<keyword evidence="8 15" id="KW-0694">RNA-binding</keyword>
<dbReference type="PANTHER" id="PTHR13370">
    <property type="entry name" value="RNA METHYLASE-RELATED"/>
    <property type="match status" value="1"/>
</dbReference>
<feature type="domain" description="tRNA (guanine(10)-N(2))-methyltransferase TRMT11 N-terminal" evidence="18">
    <location>
        <begin position="1"/>
        <end position="172"/>
    </location>
</feature>
<evidence type="ECO:0000259" key="17">
    <source>
        <dbReference type="Pfam" id="PF01170"/>
    </source>
</evidence>
<keyword evidence="6 15" id="KW-0949">S-adenosyl-L-methionine</keyword>
<sequence>MKYLFWCANEHLSFRIPEFEAISNIFGLDLIWVHKSSEDPWVILDFPNEDFVQKILSRSISVKYCIELWGDGNTYEELFKRVKSYPSEKVEKYASKNRSFKIYCEAFMKKLSYEERISIIDMYSFLPLKGQVKMKNPDDIYSHFEFSGFDHNNLPETPHNLFFGRCIGSGQRHLITKYSIKSRLFIGNTTMEPTLSLLMANLAKVSKGDLVLDPFVGTGSLILAASEFGGYSFGGDIDYLMMHARTRPSRVGQKKRKKEESMRGNFEQYQLEKYYGDIIVADNSRPPWREIPWFKAIIADPPYGIREPTEKIGTLRENVSISEEHLPQHYPSKISYDLSEIIDDLLNFAATHLELGGRIAFWYPVNREEYNKKKLPSNSSLKLCANCEQILSSHTSRRLLVFEKINNQGCHSENVKTDRVDNKFREHFFNANSLTKKERKERIKEYGHLNLSKDEPQNEEKMST</sequence>
<dbReference type="PROSITE" id="PS00092">
    <property type="entry name" value="N6_MTASE"/>
    <property type="match status" value="1"/>
</dbReference>
<evidence type="ECO:0000256" key="15">
    <source>
        <dbReference type="PROSITE-ProRule" id="PRU00959"/>
    </source>
</evidence>
<keyword evidence="4 15" id="KW-0489">Methyltransferase</keyword>
<evidence type="ECO:0000256" key="14">
    <source>
        <dbReference type="ARBA" id="ARBA00075308"/>
    </source>
</evidence>
<dbReference type="Pfam" id="PF01170">
    <property type="entry name" value="UPF0020"/>
    <property type="match status" value="1"/>
</dbReference>
<evidence type="ECO:0000256" key="5">
    <source>
        <dbReference type="ARBA" id="ARBA00022679"/>
    </source>
</evidence>
<evidence type="ECO:0000256" key="4">
    <source>
        <dbReference type="ARBA" id="ARBA00022603"/>
    </source>
</evidence>
<dbReference type="PROSITE" id="PS51627">
    <property type="entry name" value="SAM_MT_TRM11"/>
    <property type="match status" value="1"/>
</dbReference>
<feature type="region of interest" description="Disordered" evidence="16">
    <location>
        <begin position="445"/>
        <end position="464"/>
    </location>
</feature>
<feature type="domain" description="Ribosomal RNA large subunit methyltransferase K/L-like methyltransferase" evidence="17">
    <location>
        <begin position="183"/>
        <end position="308"/>
    </location>
</feature>
<evidence type="ECO:0000256" key="1">
    <source>
        <dbReference type="ARBA" id="ARBA00004496"/>
    </source>
</evidence>
<evidence type="ECO:0000256" key="6">
    <source>
        <dbReference type="ARBA" id="ARBA00022691"/>
    </source>
</evidence>
<dbReference type="InterPro" id="IPR000241">
    <property type="entry name" value="RlmKL-like_Mtase"/>
</dbReference>
<dbReference type="InterPro" id="IPR016691">
    <property type="entry name" value="TRMT11"/>
</dbReference>
<comment type="subcellular location">
    <subcellularLocation>
        <location evidence="1">Cytoplasm</location>
    </subcellularLocation>
</comment>
<evidence type="ECO:0000256" key="8">
    <source>
        <dbReference type="ARBA" id="ARBA00022884"/>
    </source>
</evidence>
<protein>
    <recommendedName>
        <fullName evidence="13">tRNA (guanine(10)-N(2))-methyltransferase TRMT11</fullName>
        <ecNumber evidence="12">2.1.1.214</ecNumber>
    </recommendedName>
    <alternativeName>
        <fullName evidence="14">tRNA methyltransferase 11 homolog</fullName>
    </alternativeName>
</protein>
<reference evidence="19" key="1">
    <citation type="submission" date="2014-05" db="EMBL/GenBank/DDBJ databases">
        <authorList>
            <person name="Chronopoulou M."/>
        </authorList>
    </citation>
    <scope>NUCLEOTIDE SEQUENCE</scope>
    <source>
        <tissue evidence="19">Whole organism</tissue>
    </source>
</reference>
<dbReference type="AlphaFoldDB" id="A0A0K2TM61"/>
<dbReference type="GO" id="GO:0043527">
    <property type="term" value="C:tRNA methyltransferase complex"/>
    <property type="evidence" value="ECO:0007669"/>
    <property type="project" value="UniProtKB-ARBA"/>
</dbReference>
<dbReference type="PIRSF" id="PIRSF017259">
    <property type="entry name" value="tRNA_mtfrase_TRM11"/>
    <property type="match status" value="1"/>
</dbReference>
<keyword evidence="2" id="KW-0963">Cytoplasm</keyword>
<keyword evidence="7 15" id="KW-0819">tRNA processing</keyword>
<dbReference type="InterPro" id="IPR059073">
    <property type="entry name" value="TRMT11_N"/>
</dbReference>
<dbReference type="Gene3D" id="3.40.50.150">
    <property type="entry name" value="Vaccinia Virus protein VP39"/>
    <property type="match status" value="1"/>
</dbReference>
<dbReference type="GO" id="GO:0005737">
    <property type="term" value="C:cytoplasm"/>
    <property type="evidence" value="ECO:0007669"/>
    <property type="project" value="UniProtKB-SubCell"/>
</dbReference>
<evidence type="ECO:0000256" key="10">
    <source>
        <dbReference type="ARBA" id="ARBA00056270"/>
    </source>
</evidence>
<comment type="subunit">
    <text evidence="11">Part of the heterodimeric TRMT11-TRM112 methyltransferase complex; this complex forms an active tRNA methyltransferase, where TRMT112 acts as an activator of the catalytic subunit TRMT11.</text>
</comment>
<comment type="function">
    <text evidence="10">Catalytic subunit of the TRMT11-TRM112 methyltransferase complex, that specifically mediates the S-adenosyl-L-methionine-dependent N(2)-methylation of guanosine nucleotide at position 10 (m2G10) in tRNAs. This is one of the major tRNA (guanine-N(2))-methyltransferases.</text>
</comment>
<dbReference type="GO" id="GO:0000049">
    <property type="term" value="F:tRNA binding"/>
    <property type="evidence" value="ECO:0007669"/>
    <property type="project" value="UniProtKB-UniRule"/>
</dbReference>
<dbReference type="OrthoDB" id="296065at2759"/>
<organism evidence="19">
    <name type="scientific">Lepeophtheirus salmonis</name>
    <name type="common">Salmon louse</name>
    <name type="synonym">Caligus salmonis</name>
    <dbReference type="NCBI Taxonomy" id="72036"/>
    <lineage>
        <taxon>Eukaryota</taxon>
        <taxon>Metazoa</taxon>
        <taxon>Ecdysozoa</taxon>
        <taxon>Arthropoda</taxon>
        <taxon>Crustacea</taxon>
        <taxon>Multicrustacea</taxon>
        <taxon>Hexanauplia</taxon>
        <taxon>Copepoda</taxon>
        <taxon>Siphonostomatoida</taxon>
        <taxon>Caligidae</taxon>
        <taxon>Lepeophtheirus</taxon>
    </lineage>
</organism>
<dbReference type="InterPro" id="IPR002052">
    <property type="entry name" value="DNA_methylase_N6_adenine_CS"/>
</dbReference>
<keyword evidence="5 15" id="KW-0808">Transferase</keyword>
<evidence type="ECO:0000256" key="11">
    <source>
        <dbReference type="ARBA" id="ARBA00065434"/>
    </source>
</evidence>
<proteinExistence type="inferred from homology"/>
<evidence type="ECO:0000256" key="9">
    <source>
        <dbReference type="ARBA" id="ARBA00050985"/>
    </source>
</evidence>
<dbReference type="InterPro" id="IPR029063">
    <property type="entry name" value="SAM-dependent_MTases_sf"/>
</dbReference>
<evidence type="ECO:0000256" key="3">
    <source>
        <dbReference type="ARBA" id="ARBA00022555"/>
    </source>
</evidence>
<dbReference type="GO" id="GO:0160102">
    <property type="term" value="F:tRNA (guanine(10)-N2)-methyltransferase activity"/>
    <property type="evidence" value="ECO:0007669"/>
    <property type="project" value="UniProtKB-EC"/>
</dbReference>
<evidence type="ECO:0000256" key="13">
    <source>
        <dbReference type="ARBA" id="ARBA00067484"/>
    </source>
</evidence>
<evidence type="ECO:0000256" key="12">
    <source>
        <dbReference type="ARBA" id="ARBA00066937"/>
    </source>
</evidence>
<dbReference type="Pfam" id="PF25904">
    <property type="entry name" value="Tmrp11_N"/>
    <property type="match status" value="1"/>
</dbReference>
<dbReference type="GO" id="GO:0008033">
    <property type="term" value="P:tRNA processing"/>
    <property type="evidence" value="ECO:0007669"/>
    <property type="project" value="UniProtKB-UniRule"/>
</dbReference>
<dbReference type="EC" id="2.1.1.214" evidence="12"/>
<accession>A0A0K2TM61</accession>
<evidence type="ECO:0000313" key="19">
    <source>
        <dbReference type="EMBL" id="CDW26531.1"/>
    </source>
</evidence>
<dbReference type="PANTHER" id="PTHR13370:SF3">
    <property type="entry name" value="TRNA (GUANINE(10)-N2)-METHYLTRANSFERASE HOMOLOG"/>
    <property type="match status" value="1"/>
</dbReference>
<evidence type="ECO:0000259" key="18">
    <source>
        <dbReference type="Pfam" id="PF25904"/>
    </source>
</evidence>
<evidence type="ECO:0000256" key="7">
    <source>
        <dbReference type="ARBA" id="ARBA00022694"/>
    </source>
</evidence>
<dbReference type="EMBL" id="HACA01009170">
    <property type="protein sequence ID" value="CDW26531.1"/>
    <property type="molecule type" value="Transcribed_RNA"/>
</dbReference>
<evidence type="ECO:0000256" key="16">
    <source>
        <dbReference type="SAM" id="MobiDB-lite"/>
    </source>
</evidence>
<dbReference type="GO" id="GO:0032259">
    <property type="term" value="P:methylation"/>
    <property type="evidence" value="ECO:0007669"/>
    <property type="project" value="UniProtKB-UniRule"/>
</dbReference>
<comment type="similarity">
    <text evidence="15">Belongs to the class I-like SAM-binding methyltransferase superfamily. TRM11 methyltransferase family.</text>
</comment>
<keyword evidence="3 15" id="KW-0820">tRNA-binding</keyword>
<dbReference type="SUPFAM" id="SSF53335">
    <property type="entry name" value="S-adenosyl-L-methionine-dependent methyltransferases"/>
    <property type="match status" value="2"/>
</dbReference>
<name>A0A0K2TM61_LEPSM</name>